<dbReference type="PANTHER" id="PTHR11766:SF0">
    <property type="entry name" value="TYROSINE--TRNA LIGASE, MITOCHONDRIAL"/>
    <property type="match status" value="1"/>
</dbReference>
<dbReference type="STRING" id="1592317.DPF_1825"/>
<dbReference type="Gene3D" id="3.10.290.10">
    <property type="entry name" value="RNA-binding S4 domain"/>
    <property type="match status" value="1"/>
</dbReference>
<name>A0A194AIP5_9BACT</name>
<feature type="short sequence motif" description="'HIGH' region" evidence="11">
    <location>
        <begin position="39"/>
        <end position="48"/>
    </location>
</feature>
<dbReference type="SUPFAM" id="SSF55174">
    <property type="entry name" value="Alpha-L RNA-binding motif"/>
    <property type="match status" value="1"/>
</dbReference>
<keyword evidence="8 11" id="KW-0030">Aminoacyl-tRNA synthetase</keyword>
<evidence type="ECO:0000256" key="11">
    <source>
        <dbReference type="HAMAP-Rule" id="MF_02006"/>
    </source>
</evidence>
<dbReference type="InterPro" id="IPR036986">
    <property type="entry name" value="S4_RNA-bd_sf"/>
</dbReference>
<organism evidence="14 15">
    <name type="scientific">Desulfoplanes formicivorans</name>
    <dbReference type="NCBI Taxonomy" id="1592317"/>
    <lineage>
        <taxon>Bacteria</taxon>
        <taxon>Pseudomonadati</taxon>
        <taxon>Thermodesulfobacteriota</taxon>
        <taxon>Desulfovibrionia</taxon>
        <taxon>Desulfovibrionales</taxon>
        <taxon>Desulfoplanaceae</taxon>
        <taxon>Desulfoplanes</taxon>
    </lineage>
</organism>
<comment type="subunit">
    <text evidence="11">Homodimer.</text>
</comment>
<evidence type="ECO:0000256" key="4">
    <source>
        <dbReference type="ARBA" id="ARBA00022741"/>
    </source>
</evidence>
<evidence type="ECO:0000256" key="7">
    <source>
        <dbReference type="ARBA" id="ARBA00022917"/>
    </source>
</evidence>
<comment type="function">
    <text evidence="11">Catalyzes the attachment of tyrosine to tRNA(Tyr) in a two-step reaction: tyrosine is first activated by ATP to form Tyr-AMP and then transferred to the acceptor end of tRNA(Tyr).</text>
</comment>
<dbReference type="AlphaFoldDB" id="A0A194AIP5"/>
<dbReference type="GO" id="GO:0005829">
    <property type="term" value="C:cytosol"/>
    <property type="evidence" value="ECO:0007669"/>
    <property type="project" value="TreeGrafter"/>
</dbReference>
<dbReference type="HAMAP" id="MF_02006">
    <property type="entry name" value="Tyr_tRNA_synth_type1"/>
    <property type="match status" value="1"/>
</dbReference>
<dbReference type="PROSITE" id="PS50889">
    <property type="entry name" value="S4"/>
    <property type="match status" value="1"/>
</dbReference>
<evidence type="ECO:0000256" key="10">
    <source>
        <dbReference type="ARBA" id="ARBA00060965"/>
    </source>
</evidence>
<evidence type="ECO:0000256" key="3">
    <source>
        <dbReference type="ARBA" id="ARBA00022598"/>
    </source>
</evidence>
<dbReference type="SUPFAM" id="SSF52374">
    <property type="entry name" value="Nucleotidylyl transferase"/>
    <property type="match status" value="1"/>
</dbReference>
<dbReference type="Proteomes" id="UP000095200">
    <property type="component" value="Unassembled WGS sequence"/>
</dbReference>
<dbReference type="EC" id="6.1.1.1" evidence="11"/>
<keyword evidence="5 11" id="KW-0067">ATP-binding</keyword>
<evidence type="ECO:0000256" key="2">
    <source>
        <dbReference type="ARBA" id="ARBA00022490"/>
    </source>
</evidence>
<keyword evidence="6 12" id="KW-0694">RNA-binding</keyword>
<keyword evidence="2 11" id="KW-0963">Cytoplasm</keyword>
<evidence type="ECO:0000256" key="5">
    <source>
        <dbReference type="ARBA" id="ARBA00022840"/>
    </source>
</evidence>
<dbReference type="InterPro" id="IPR002307">
    <property type="entry name" value="Tyr-tRNA-ligase"/>
</dbReference>
<keyword evidence="7 11" id="KW-0648">Protein biosynthesis</keyword>
<dbReference type="GO" id="GO:0006437">
    <property type="term" value="P:tyrosyl-tRNA aminoacylation"/>
    <property type="evidence" value="ECO:0007669"/>
    <property type="project" value="UniProtKB-UniRule"/>
</dbReference>
<dbReference type="CDD" id="cd00805">
    <property type="entry name" value="TyrRS_core"/>
    <property type="match status" value="1"/>
</dbReference>
<keyword evidence="3 11" id="KW-0436">Ligase</keyword>
<dbReference type="InterPro" id="IPR024088">
    <property type="entry name" value="Tyr-tRNA-ligase_bac-type"/>
</dbReference>
<dbReference type="Gene3D" id="1.10.240.10">
    <property type="entry name" value="Tyrosyl-Transfer RNA Synthetase"/>
    <property type="match status" value="1"/>
</dbReference>
<gene>
    <name evidence="11" type="primary">tyrS</name>
    <name evidence="14" type="ORF">DPF_1825</name>
</gene>
<accession>A0A194AIP5</accession>
<dbReference type="PANTHER" id="PTHR11766">
    <property type="entry name" value="TYROSYL-TRNA SYNTHETASE"/>
    <property type="match status" value="1"/>
</dbReference>
<proteinExistence type="inferred from homology"/>
<comment type="catalytic activity">
    <reaction evidence="9 11">
        <text>tRNA(Tyr) + L-tyrosine + ATP = L-tyrosyl-tRNA(Tyr) + AMP + diphosphate + H(+)</text>
        <dbReference type="Rhea" id="RHEA:10220"/>
        <dbReference type="Rhea" id="RHEA-COMP:9706"/>
        <dbReference type="Rhea" id="RHEA-COMP:9707"/>
        <dbReference type="ChEBI" id="CHEBI:15378"/>
        <dbReference type="ChEBI" id="CHEBI:30616"/>
        <dbReference type="ChEBI" id="CHEBI:33019"/>
        <dbReference type="ChEBI" id="CHEBI:58315"/>
        <dbReference type="ChEBI" id="CHEBI:78442"/>
        <dbReference type="ChEBI" id="CHEBI:78536"/>
        <dbReference type="ChEBI" id="CHEBI:456215"/>
        <dbReference type="EC" id="6.1.1.1"/>
    </reaction>
</comment>
<feature type="binding site" evidence="11">
    <location>
        <position position="232"/>
    </location>
    <ligand>
        <name>ATP</name>
        <dbReference type="ChEBI" id="CHEBI:30616"/>
    </ligand>
</feature>
<dbReference type="GO" id="GO:0042803">
    <property type="term" value="F:protein homodimerization activity"/>
    <property type="evidence" value="ECO:0007669"/>
    <property type="project" value="UniProtKB-ARBA"/>
</dbReference>
<dbReference type="InterPro" id="IPR054608">
    <property type="entry name" value="SYY-like_C"/>
</dbReference>
<dbReference type="Gene3D" id="3.40.50.620">
    <property type="entry name" value="HUPs"/>
    <property type="match status" value="1"/>
</dbReference>
<dbReference type="OrthoDB" id="9804243at2"/>
<evidence type="ECO:0000256" key="8">
    <source>
        <dbReference type="ARBA" id="ARBA00023146"/>
    </source>
</evidence>
<keyword evidence="15" id="KW-1185">Reference proteome</keyword>
<dbReference type="Pfam" id="PF22421">
    <property type="entry name" value="SYY_C-terminal"/>
    <property type="match status" value="1"/>
</dbReference>
<feature type="short sequence motif" description="'KMSKS' region" evidence="11">
    <location>
        <begin position="229"/>
        <end position="233"/>
    </location>
</feature>
<dbReference type="FunFam" id="3.40.50.620:FF:000008">
    <property type="entry name" value="Tyrosine--tRNA ligase"/>
    <property type="match status" value="1"/>
</dbReference>
<dbReference type="CDD" id="cd00165">
    <property type="entry name" value="S4"/>
    <property type="match status" value="1"/>
</dbReference>
<keyword evidence="4 11" id="KW-0547">Nucleotide-binding</keyword>
<feature type="binding site" evidence="11">
    <location>
        <position position="34"/>
    </location>
    <ligand>
        <name>L-tyrosine</name>
        <dbReference type="ChEBI" id="CHEBI:58315"/>
    </ligand>
</feature>
<evidence type="ECO:0000313" key="14">
    <source>
        <dbReference type="EMBL" id="GAU09105.1"/>
    </source>
</evidence>
<evidence type="ECO:0000313" key="15">
    <source>
        <dbReference type="Proteomes" id="UP000095200"/>
    </source>
</evidence>
<evidence type="ECO:0000256" key="12">
    <source>
        <dbReference type="PROSITE-ProRule" id="PRU00182"/>
    </source>
</evidence>
<evidence type="ECO:0000256" key="6">
    <source>
        <dbReference type="ARBA" id="ARBA00022884"/>
    </source>
</evidence>
<dbReference type="GO" id="GO:0004831">
    <property type="term" value="F:tyrosine-tRNA ligase activity"/>
    <property type="evidence" value="ECO:0007669"/>
    <property type="project" value="UniProtKB-UniRule"/>
</dbReference>
<comment type="similarity">
    <text evidence="10 11">Belongs to the class-I aminoacyl-tRNA synthetase family. TyrS type 1 subfamily.</text>
</comment>
<dbReference type="FunFam" id="1.10.240.10:FF:000001">
    <property type="entry name" value="Tyrosine--tRNA ligase"/>
    <property type="match status" value="1"/>
</dbReference>
<dbReference type="EMBL" id="BDFE01000016">
    <property type="protein sequence ID" value="GAU09105.1"/>
    <property type="molecule type" value="Genomic_DNA"/>
</dbReference>
<evidence type="ECO:0000256" key="9">
    <source>
        <dbReference type="ARBA" id="ARBA00048248"/>
    </source>
</evidence>
<evidence type="ECO:0000259" key="13">
    <source>
        <dbReference type="Pfam" id="PF22421"/>
    </source>
</evidence>
<dbReference type="InterPro" id="IPR014729">
    <property type="entry name" value="Rossmann-like_a/b/a_fold"/>
</dbReference>
<dbReference type="InterPro" id="IPR024107">
    <property type="entry name" value="Tyr-tRNA-ligase_bac_1"/>
</dbReference>
<feature type="binding site" evidence="11">
    <location>
        <position position="169"/>
    </location>
    <ligand>
        <name>L-tyrosine</name>
        <dbReference type="ChEBI" id="CHEBI:58315"/>
    </ligand>
</feature>
<feature type="binding site" evidence="11">
    <location>
        <position position="173"/>
    </location>
    <ligand>
        <name>L-tyrosine</name>
        <dbReference type="ChEBI" id="CHEBI:58315"/>
    </ligand>
</feature>
<feature type="domain" description="Tyrosine--tRNA ligase SYY-like C-terminal" evidence="13">
    <location>
        <begin position="355"/>
        <end position="421"/>
    </location>
</feature>
<dbReference type="GO" id="GO:0003723">
    <property type="term" value="F:RNA binding"/>
    <property type="evidence" value="ECO:0007669"/>
    <property type="project" value="UniProtKB-KW"/>
</dbReference>
<evidence type="ECO:0000256" key="1">
    <source>
        <dbReference type="ARBA" id="ARBA00004496"/>
    </source>
</evidence>
<dbReference type="NCBIfam" id="TIGR00234">
    <property type="entry name" value="tyrS"/>
    <property type="match status" value="1"/>
</dbReference>
<dbReference type="GO" id="GO:0005524">
    <property type="term" value="F:ATP binding"/>
    <property type="evidence" value="ECO:0007669"/>
    <property type="project" value="UniProtKB-UniRule"/>
</dbReference>
<dbReference type="Pfam" id="PF00579">
    <property type="entry name" value="tRNA-synt_1b"/>
    <property type="match status" value="1"/>
</dbReference>
<protein>
    <recommendedName>
        <fullName evidence="11">Tyrosine--tRNA ligase</fullName>
        <ecNumber evidence="11">6.1.1.1</ecNumber>
    </recommendedName>
    <alternativeName>
        <fullName evidence="11">Tyrosyl-tRNA synthetase</fullName>
        <shortName evidence="11">TyrRS</shortName>
    </alternativeName>
</protein>
<dbReference type="InterPro" id="IPR002305">
    <property type="entry name" value="aa-tRNA-synth_Ic"/>
</dbReference>
<comment type="caution">
    <text evidence="14">The sequence shown here is derived from an EMBL/GenBank/DDBJ whole genome shotgun (WGS) entry which is preliminary data.</text>
</comment>
<dbReference type="RefSeq" id="WP_069859287.1">
    <property type="nucleotide sequence ID" value="NZ_BDFE01000016.1"/>
</dbReference>
<dbReference type="PRINTS" id="PR01040">
    <property type="entry name" value="TRNASYNTHTYR"/>
</dbReference>
<reference evidence="15" key="1">
    <citation type="submission" date="2016-06" db="EMBL/GenBank/DDBJ databases">
        <title>Draft genome sequence of Desulfoplanes formicivorans strain Pf12B.</title>
        <authorList>
            <person name="Watanabe M."/>
            <person name="Kojima H."/>
            <person name="Fukui M."/>
        </authorList>
    </citation>
    <scope>NUCLEOTIDE SEQUENCE [LARGE SCALE GENOMIC DNA]</scope>
    <source>
        <strain evidence="15">Pf12B</strain>
    </source>
</reference>
<comment type="subcellular location">
    <subcellularLocation>
        <location evidence="1 11">Cytoplasm</location>
    </subcellularLocation>
</comment>
<sequence>MNVLEELEKRGFIENKTHDKELTDYIETGKATCYVGFDPTASSLHVGHLIPIMSLAHMQRHGHRPIALVGGGTARIGDPSGRTELRQMMTYETIEQNVAGIKKQLSHFLDFSDGHAILANNADWLAKLEYIPFLREIGRHFSVNRMIKFESYKQRLNSDEGLNFIEFNYMLLQSYDFLNLFDTHQCRLQMGGSDQWGNIVAGIELTRKMRQETVFGMTFPLITKSDGTKMGKTAKGAVWLDPAKTSPYEYFQFWINTQDADVAKFMKLFTLLPLQEIQEVESIKDAAINQAKTILAYEATKLAHGREEADKALAAAASMFGAREIPATLLPSSTVPRKAMRTEASVPSSSMSVKELEQGIAAFKLFQMTGLCASGGEAKRLIKQGGASINGNKVTSFDQIVTPKDIQEGSLLLKAGKKRFHKIEIND</sequence>